<dbReference type="InterPro" id="IPR004147">
    <property type="entry name" value="ABC1_dom"/>
</dbReference>
<dbReference type="AlphaFoldDB" id="A0A1D8GQV5"/>
<evidence type="ECO:0000256" key="1">
    <source>
        <dbReference type="ARBA" id="ARBA00009670"/>
    </source>
</evidence>
<feature type="domain" description="ABC1 atypical kinase-like" evidence="3">
    <location>
        <begin position="96"/>
        <end position="340"/>
    </location>
</feature>
<keyword evidence="2" id="KW-1133">Transmembrane helix</keyword>
<evidence type="ECO:0000256" key="2">
    <source>
        <dbReference type="SAM" id="Phobius"/>
    </source>
</evidence>
<dbReference type="KEGG" id="gfe:Gferi_26655"/>
<gene>
    <name evidence="4" type="ORF">Gferi_26655</name>
</gene>
<evidence type="ECO:0000313" key="5">
    <source>
        <dbReference type="Proteomes" id="UP000095743"/>
    </source>
</evidence>
<organism evidence="4 5">
    <name type="scientific">Geosporobacter ferrireducens</name>
    <dbReference type="NCBI Taxonomy" id="1424294"/>
    <lineage>
        <taxon>Bacteria</taxon>
        <taxon>Bacillati</taxon>
        <taxon>Bacillota</taxon>
        <taxon>Clostridia</taxon>
        <taxon>Peptostreptococcales</taxon>
        <taxon>Thermotaleaceae</taxon>
        <taxon>Geosporobacter</taxon>
    </lineage>
</organism>
<keyword evidence="5" id="KW-1185">Reference proteome</keyword>
<dbReference type="EMBL" id="CP017269">
    <property type="protein sequence ID" value="AOT73322.1"/>
    <property type="molecule type" value="Genomic_DNA"/>
</dbReference>
<protein>
    <recommendedName>
        <fullName evidence="3">ABC1 atypical kinase-like domain-containing protein</fullName>
    </recommendedName>
</protein>
<keyword evidence="2" id="KW-0812">Transmembrane</keyword>
<proteinExistence type="inferred from homology"/>
<name>A0A1D8GQV5_9FIRM</name>
<dbReference type="Pfam" id="PF03109">
    <property type="entry name" value="ABC1"/>
    <property type="match status" value="1"/>
</dbReference>
<dbReference type="InterPro" id="IPR011009">
    <property type="entry name" value="Kinase-like_dom_sf"/>
</dbReference>
<accession>A0A1D8GQV5</accession>
<reference evidence="4 5" key="1">
    <citation type="submission" date="2016-09" db="EMBL/GenBank/DDBJ databases">
        <title>Genomic analysis reveals versatility of anaerobic energy metabolism of Geosporobacter ferrireducens IRF9 of phylum Firmicutes.</title>
        <authorList>
            <person name="Kim S.-J."/>
        </authorList>
    </citation>
    <scope>NUCLEOTIDE SEQUENCE [LARGE SCALE GENOMIC DNA]</scope>
    <source>
        <strain evidence="4 5">IRF9</strain>
    </source>
</reference>
<dbReference type="InterPro" id="IPR050154">
    <property type="entry name" value="UbiB_kinase"/>
</dbReference>
<dbReference type="SUPFAM" id="SSF56112">
    <property type="entry name" value="Protein kinase-like (PK-like)"/>
    <property type="match status" value="1"/>
</dbReference>
<dbReference type="STRING" id="1424294.Gferi_26655"/>
<dbReference type="Proteomes" id="UP000095743">
    <property type="component" value="Chromosome"/>
</dbReference>
<evidence type="ECO:0000313" key="4">
    <source>
        <dbReference type="EMBL" id="AOT73322.1"/>
    </source>
</evidence>
<comment type="similarity">
    <text evidence="1">Belongs to the protein kinase superfamily. ADCK protein kinase family.</text>
</comment>
<dbReference type="PANTHER" id="PTHR10566:SF113">
    <property type="entry name" value="PROTEIN ACTIVITY OF BC1 COMPLEX KINASE 7, CHLOROPLASTIC"/>
    <property type="match status" value="1"/>
</dbReference>
<dbReference type="CDD" id="cd05121">
    <property type="entry name" value="ABC1_ADCK3-like"/>
    <property type="match status" value="1"/>
</dbReference>
<sequence>MLKRKILPGYRHLKRYKKIADIMVKYGFGYFVERLYHKGLVPNWIVEMKRVNTSLTAGQRLRMALEELGPTFVKLGQILSTRPDIVSEEVISELSKLQDHASKIPFSLVEKSISSGLGMNITADFHYFSSEPTAAASIGQVHCAKLYSGEDVVLKIQRPNIKGVIAKDIDILLQMATLFDEFYPGEMPFKVVEVVHEFSNSINRELDYTIEARNTEKFRENFQGHANVLIPKVYWEYTSKTILTLERIDGVKVADTETLKMKGWDIKEIGDLIATSFMKQVFIHGLFHGDPHPGNIFVVNEKKIAFIDFGIVGYLDKETMNFIADLFIAGAKKDIDKIVTLLVEIDALTEDTNIRRLKEDISFVLNLYYNTPLKRLNMSEAVSALMQIAYHNRVKLPLQFTILAKAVITLEGCVKMLNPDFSVSNIASQFIGEISAYRFNPKKILYEGIDYADDLFSSLKNFPRYLKSLLHKLERNEIKIIVDQIGVQKLACSLQEAGNRLSISLLIAALMLSSSHLITSTSSFRYILQMNQIGLIGYSAALTLVILFFIYVHRSKINKNK</sequence>
<feature type="transmembrane region" description="Helical" evidence="2">
    <location>
        <begin position="533"/>
        <end position="552"/>
    </location>
</feature>
<dbReference type="PANTHER" id="PTHR10566">
    <property type="entry name" value="CHAPERONE-ACTIVITY OF BC1 COMPLEX CABC1 -RELATED"/>
    <property type="match status" value="1"/>
</dbReference>
<evidence type="ECO:0000259" key="3">
    <source>
        <dbReference type="Pfam" id="PF03109"/>
    </source>
</evidence>
<keyword evidence="2" id="KW-0472">Membrane</keyword>